<dbReference type="InterPro" id="IPR036770">
    <property type="entry name" value="Ankyrin_rpt-contain_sf"/>
</dbReference>
<dbReference type="CDD" id="cd12885">
    <property type="entry name" value="SPRY_RanBP_like"/>
    <property type="match status" value="1"/>
</dbReference>
<dbReference type="InterPro" id="IPR044736">
    <property type="entry name" value="Gid1/RanBPM/SPLA_SPRY"/>
</dbReference>
<evidence type="ECO:0000313" key="5">
    <source>
        <dbReference type="Proteomes" id="UP001313282"/>
    </source>
</evidence>
<dbReference type="SUPFAM" id="SSF52540">
    <property type="entry name" value="P-loop containing nucleoside triphosphate hydrolases"/>
    <property type="match status" value="1"/>
</dbReference>
<evidence type="ECO:0000256" key="2">
    <source>
        <dbReference type="SAM" id="MobiDB-lite"/>
    </source>
</evidence>
<dbReference type="EMBL" id="JAVHNR010000003">
    <property type="protein sequence ID" value="KAK6347465.1"/>
    <property type="molecule type" value="Genomic_DNA"/>
</dbReference>
<dbReference type="Pfam" id="PF24883">
    <property type="entry name" value="NPHP3_N"/>
    <property type="match status" value="1"/>
</dbReference>
<dbReference type="Proteomes" id="UP001313282">
    <property type="component" value="Unassembled WGS sequence"/>
</dbReference>
<sequence length="1842" mass="211880">MSTQSTTGTQPGKPGAQRKTLEDCFADARGRLQNELAAKKEKRTAEMRQFLEAAVQVADIKKACENITAKEGEQKKFDQFIMTLDRVQSVVDGFISAAPESVSMVGAMTVTVREQIYSTCDSIATMIELCLRLEQRVLLYKHSSQTCPTVNDTNIWDFDIPELIFLILDFLWHAKPHTTSKGLKGYGRAMKETFTGTLDQKSTTLLSHYQTVIGKAQELYEDFLIQENILHQLQNEDIIKGVKVDISCVAKDLVDVVHLEILKAELDRQRGKIELSKPQEIHLKALDSRLDDITRQRQILQWLLTNEVYENWKSTSKSGGLLCIEAPRGHGKSVAMLRIYRDLQTHDKNITLRFFFKKGDHDIQETQTALETLLFQLLNHDNIRKDLEALEKIVAVLNPSFKPEEEQDMPDFSGRGGSTFFRDPATAAKSLRAIVSAIPNPVYLIVDALDECHDRREKGILSCFKSILTDNLRVIISARDTIKICSELQSTGFEFASTLQDPKTTNQSVASLIVIGSEENARDVREYLQDEVSRVLGRLLDPKKTYFSSKVTQVVQNIYKKTDGDFTRARLIITHLQQPSKLPLEKKVDTLPDSIGDIYMSSLEALSPNQQELVVTALKWIVWGVAAIHVTEISDHYREVYSNPQQGGDSIPAGRSEPPDSNPIYDFGNALPYTEENLAPEVKEVIYHLCNGGRDFFRYDPITGLVTVDISIGEWITKDSVNKISAGTSPAAHGFDRYRDDNGFTVFKFTLNPSFVKYGDIIAPLFNEREAQIDITLKILRNLNDKTFQERYMPWRPRWFTRLNEESKGQSRARYRTRYEIDHWYRHLIIVQKWWTEDSINDPQWFELLKELGRFLEPENWYRWNIQGVQSGQLWPDSVGKVEEPYWHRSARLRSEAGNTRYLSLFERYLAKPIHFASQYGLNLVLDYLLARDTSHSRQFAQSFDREFETPQYLKQKFEALWAVYLHLREGYPWFKGLVKPDVEMLSLLGPEESFQFLNFALWFNGEGWLSSYEKRFKATWEPVARYLLSRWGTDFRTFWFASQEENKLKSIQTLLDEDEKIISRQLRNEYSNNPQDLWVAWAKKLELKNQGRSSKNCIYDEPDGWGRVPLYIGALNTKTRNHLMRRGADINAGLKDGPRSIVMRLLRMASVVSEEEVPRVLQAVRDLLAAGAKIQSSNLNRGVTALHCAARIQDLGIFRQLCQMNTWDTLVTDQSRDTPMHYLFSKRPPDSKISEAYEIFMILIRMSPDPSAVVNAQNDKSESPLACAVRNGFVEGIGWLVDQKVDVQDDNLRGQNCFHLLSNYKGGEEGPRFGRRRPDSRVEGTSLAMARSLVGLGIDWKKRDNEGETPLYRALTQENLVVARFLVELYNHESPGVWKKGDLWPDDCPEIPHLFIDIHPYSQELFEQVAAIDGRKVDFQKRSKLWPHSTVLYDAIDYYNFEYARHILSTGAYVCGANDEGYNEVDRCCRTLMDVYEKRGPKDVPEDSPIKLRTLLGLLFKYCSGDAIWSLRYPIFKPDNPYLSEQEQLEIISLLDLEFIDTHGWRLTDILRTIGGNLSHLKIQTRRPNVTLDGQKVPTKIRPRKLCEGECSHDSIDGLNFSLDRTKLEQYDSKQSLFLSNHPITPRKRTTYFEVTFTLVKEEAFRKRKGHFWGAERNLDPFFSVGVNSGQRRAHDGRKTPTRVHCDSNGSVQSIFEEDHEPRVYVQSWTSDDDIKLEKEPKFGISTSEEKIHHVIGCGVNPLGGKLFFTVNGEILPQTFPGFQTQQFFVVCIREYERWIEQFTVNFGATDFMFEEANEANWSWDGEVPKGAGLRVFRWDKTVSSDDYDLTFHYNRGRPDD</sequence>
<dbReference type="SUPFAM" id="SSF48403">
    <property type="entry name" value="Ankyrin repeat"/>
    <property type="match status" value="2"/>
</dbReference>
<dbReference type="InterPro" id="IPR056884">
    <property type="entry name" value="NPHP3-like_N"/>
</dbReference>
<feature type="compositionally biased region" description="Polar residues" evidence="2">
    <location>
        <begin position="1"/>
        <end position="10"/>
    </location>
</feature>
<gene>
    <name evidence="4" type="ORF">TWF718_005307</name>
</gene>
<name>A0AAN8N038_9PEZI</name>
<organism evidence="4 5">
    <name type="scientific">Orbilia javanica</name>
    <dbReference type="NCBI Taxonomy" id="47235"/>
    <lineage>
        <taxon>Eukaryota</taxon>
        <taxon>Fungi</taxon>
        <taxon>Dikarya</taxon>
        <taxon>Ascomycota</taxon>
        <taxon>Pezizomycotina</taxon>
        <taxon>Orbiliomycetes</taxon>
        <taxon>Orbiliales</taxon>
        <taxon>Orbiliaceae</taxon>
        <taxon>Orbilia</taxon>
    </lineage>
</organism>
<accession>A0AAN8N038</accession>
<dbReference type="Gene3D" id="2.60.120.920">
    <property type="match status" value="1"/>
</dbReference>
<evidence type="ECO:0000313" key="4">
    <source>
        <dbReference type="EMBL" id="KAK6347465.1"/>
    </source>
</evidence>
<proteinExistence type="predicted"/>
<dbReference type="Gene3D" id="3.40.50.300">
    <property type="entry name" value="P-loop containing nucleotide triphosphate hydrolases"/>
    <property type="match status" value="1"/>
</dbReference>
<feature type="region of interest" description="Disordered" evidence="2">
    <location>
        <begin position="1"/>
        <end position="20"/>
    </location>
</feature>
<dbReference type="InterPro" id="IPR027417">
    <property type="entry name" value="P-loop_NTPase"/>
</dbReference>
<feature type="domain" description="Nephrocystin 3-like N-terminal" evidence="3">
    <location>
        <begin position="300"/>
        <end position="479"/>
    </location>
</feature>
<keyword evidence="1" id="KW-0677">Repeat</keyword>
<protein>
    <recommendedName>
        <fullName evidence="3">Nephrocystin 3-like N-terminal domain-containing protein</fullName>
    </recommendedName>
</protein>
<dbReference type="Gene3D" id="1.25.40.20">
    <property type="entry name" value="Ankyrin repeat-containing domain"/>
    <property type="match status" value="2"/>
</dbReference>
<comment type="caution">
    <text evidence="4">The sequence shown here is derived from an EMBL/GenBank/DDBJ whole genome shotgun (WGS) entry which is preliminary data.</text>
</comment>
<reference evidence="4 5" key="1">
    <citation type="submission" date="2019-10" db="EMBL/GenBank/DDBJ databases">
        <authorList>
            <person name="Palmer J.M."/>
        </authorList>
    </citation>
    <scope>NUCLEOTIDE SEQUENCE [LARGE SCALE GENOMIC DNA]</scope>
    <source>
        <strain evidence="4 5">TWF718</strain>
    </source>
</reference>
<dbReference type="InterPro" id="IPR002110">
    <property type="entry name" value="Ankyrin_rpt"/>
</dbReference>
<evidence type="ECO:0000256" key="1">
    <source>
        <dbReference type="ARBA" id="ARBA00022737"/>
    </source>
</evidence>
<dbReference type="PANTHER" id="PTHR10039">
    <property type="entry name" value="AMELOGENIN"/>
    <property type="match status" value="1"/>
</dbReference>
<dbReference type="SMART" id="SM00248">
    <property type="entry name" value="ANK"/>
    <property type="match status" value="7"/>
</dbReference>
<keyword evidence="5" id="KW-1185">Reference proteome</keyword>
<evidence type="ECO:0000259" key="3">
    <source>
        <dbReference type="Pfam" id="PF24883"/>
    </source>
</evidence>
<dbReference type="PANTHER" id="PTHR10039:SF17">
    <property type="entry name" value="FUNGAL STAND N-TERMINAL GOODBYE DOMAIN-CONTAINING PROTEIN-RELATED"/>
    <property type="match status" value="1"/>
</dbReference>
<dbReference type="InterPro" id="IPR043136">
    <property type="entry name" value="B30.2/SPRY_sf"/>
</dbReference>